<dbReference type="Gene3D" id="1.25.40.10">
    <property type="entry name" value="Tetratricopeptide repeat domain"/>
    <property type="match status" value="1"/>
</dbReference>
<dbReference type="PANTHER" id="PTHR44240">
    <property type="entry name" value="DNAJ DOMAIN (PROKARYOTIC HEAT SHOCK PROTEIN)-RELATED"/>
    <property type="match status" value="1"/>
</dbReference>
<dbReference type="SUPFAM" id="SSF46565">
    <property type="entry name" value="Chaperone J-domain"/>
    <property type="match status" value="1"/>
</dbReference>
<dbReference type="InterPro" id="IPR036869">
    <property type="entry name" value="J_dom_sf"/>
</dbReference>
<name>A0AB34ITX3_PRYPA</name>
<dbReference type="Proteomes" id="UP001515480">
    <property type="component" value="Unassembled WGS sequence"/>
</dbReference>
<organism evidence="3 4">
    <name type="scientific">Prymnesium parvum</name>
    <name type="common">Toxic golden alga</name>
    <dbReference type="NCBI Taxonomy" id="97485"/>
    <lineage>
        <taxon>Eukaryota</taxon>
        <taxon>Haptista</taxon>
        <taxon>Haptophyta</taxon>
        <taxon>Prymnesiophyceae</taxon>
        <taxon>Prymnesiales</taxon>
        <taxon>Prymnesiaceae</taxon>
        <taxon>Prymnesium</taxon>
    </lineage>
</organism>
<dbReference type="AlphaFoldDB" id="A0AB34ITX3"/>
<evidence type="ECO:0000313" key="3">
    <source>
        <dbReference type="EMBL" id="KAL1507302.1"/>
    </source>
</evidence>
<evidence type="ECO:0000313" key="4">
    <source>
        <dbReference type="Proteomes" id="UP001515480"/>
    </source>
</evidence>
<dbReference type="InterPro" id="IPR001623">
    <property type="entry name" value="DnaJ_domain"/>
</dbReference>
<dbReference type="InterPro" id="IPR052276">
    <property type="entry name" value="Diphthamide-biosynth_chaperone"/>
</dbReference>
<dbReference type="EMBL" id="JBGBPQ010000018">
    <property type="protein sequence ID" value="KAL1507302.1"/>
    <property type="molecule type" value="Genomic_DNA"/>
</dbReference>
<gene>
    <name evidence="3" type="ORF">AB1Y20_008148</name>
</gene>
<dbReference type="CDD" id="cd06257">
    <property type="entry name" value="DnaJ"/>
    <property type="match status" value="1"/>
</dbReference>
<reference evidence="3 4" key="1">
    <citation type="journal article" date="2024" name="Science">
        <title>Giant polyketide synthase enzymes in the biosynthesis of giant marine polyether toxins.</title>
        <authorList>
            <person name="Fallon T.R."/>
            <person name="Shende V.V."/>
            <person name="Wierzbicki I.H."/>
            <person name="Pendleton A.L."/>
            <person name="Watervoot N.F."/>
            <person name="Auber R.P."/>
            <person name="Gonzalez D.J."/>
            <person name="Wisecaver J.H."/>
            <person name="Moore B.S."/>
        </authorList>
    </citation>
    <scope>NUCLEOTIDE SEQUENCE [LARGE SCALE GENOMIC DNA]</scope>
    <source>
        <strain evidence="3 4">12B1</strain>
    </source>
</reference>
<comment type="caution">
    <text evidence="3">The sequence shown here is derived from an EMBL/GenBank/DDBJ whole genome shotgun (WGS) entry which is preliminary data.</text>
</comment>
<feature type="domain" description="J" evidence="2">
    <location>
        <begin position="19"/>
        <end position="81"/>
    </location>
</feature>
<protein>
    <recommendedName>
        <fullName evidence="2">J domain-containing protein</fullName>
    </recommendedName>
</protein>
<proteinExistence type="predicted"/>
<accession>A0AB34ITX3</accession>
<feature type="region of interest" description="Disordered" evidence="1">
    <location>
        <begin position="78"/>
        <end position="115"/>
    </location>
</feature>
<dbReference type="PANTHER" id="PTHR44240:SF10">
    <property type="entry name" value="J DOMAIN-CONTAINING PROTEIN"/>
    <property type="match status" value="1"/>
</dbReference>
<evidence type="ECO:0000256" key="1">
    <source>
        <dbReference type="SAM" id="MobiDB-lite"/>
    </source>
</evidence>
<keyword evidence="4" id="KW-1185">Reference proteome</keyword>
<dbReference type="Pfam" id="PF00226">
    <property type="entry name" value="DnaJ"/>
    <property type="match status" value="1"/>
</dbReference>
<dbReference type="SMART" id="SM00271">
    <property type="entry name" value="DnaJ"/>
    <property type="match status" value="1"/>
</dbReference>
<dbReference type="Gene3D" id="1.10.287.110">
    <property type="entry name" value="DnaJ domain"/>
    <property type="match status" value="1"/>
</dbReference>
<sequence>MWRKVVWRGAGRQLRWSSSAWQVLGLPAGSSRAQVKAAYYELAKRTHPDGQPAADASGSPPDTAQFLQVQAAFEELMEETRQPGPRVATSPNHAARGGAPPPRHAAERKARPSARVRTLGEVLCDQLEEEPGEARAVWEEIVARRLPVDAHVSDRLAKACGRSGLGMRGALEMLREGTRLGLMPQAVRSATIASIMCHCKEENLEVTFDLVADMTDEDRTPEVLSALSSTFSFFPSGSSF</sequence>
<dbReference type="PROSITE" id="PS50076">
    <property type="entry name" value="DNAJ_2"/>
    <property type="match status" value="1"/>
</dbReference>
<evidence type="ECO:0000259" key="2">
    <source>
        <dbReference type="PROSITE" id="PS50076"/>
    </source>
</evidence>
<dbReference type="InterPro" id="IPR011990">
    <property type="entry name" value="TPR-like_helical_dom_sf"/>
</dbReference>
<dbReference type="PRINTS" id="PR00625">
    <property type="entry name" value="JDOMAIN"/>
</dbReference>